<reference evidence="1 2" key="1">
    <citation type="submission" date="2020-03" db="EMBL/GenBank/DDBJ databases">
        <title>Sequencing the genomes of 1000 actinobacteria strains.</title>
        <authorList>
            <person name="Klenk H.-P."/>
        </authorList>
    </citation>
    <scope>NUCLEOTIDE SEQUENCE [LARGE SCALE GENOMIC DNA]</scope>
    <source>
        <strain evidence="1 2">DSM 45490</strain>
    </source>
</reference>
<evidence type="ECO:0000313" key="1">
    <source>
        <dbReference type="EMBL" id="NIK57469.1"/>
    </source>
</evidence>
<dbReference type="Proteomes" id="UP000555407">
    <property type="component" value="Unassembled WGS sequence"/>
</dbReference>
<name>A0A7X6A1R4_9ACTN</name>
<dbReference type="RefSeq" id="WP_167207588.1">
    <property type="nucleotide sequence ID" value="NZ_JAASRO010000001.1"/>
</dbReference>
<gene>
    <name evidence="1" type="ORF">BJY22_003186</name>
</gene>
<dbReference type="EMBL" id="JAASRO010000001">
    <property type="protein sequence ID" value="NIK57469.1"/>
    <property type="molecule type" value="Genomic_DNA"/>
</dbReference>
<sequence>MITLHLENTIHDYDAWKAAFDRYDRARQDHHVLGHRISRPADDPTTVYVDLDFESRSDAAAFVQVLEKIWQTPRSAAVSSAHTAPQLRTLDEQRVTAVPA</sequence>
<proteinExistence type="predicted"/>
<evidence type="ECO:0008006" key="3">
    <source>
        <dbReference type="Google" id="ProtNLM"/>
    </source>
</evidence>
<dbReference type="AlphaFoldDB" id="A0A7X6A1R4"/>
<protein>
    <recommendedName>
        <fullName evidence="3">Cyclase</fullName>
    </recommendedName>
</protein>
<organism evidence="1 2">
    <name type="scientific">Kribbella shirazensis</name>
    <dbReference type="NCBI Taxonomy" id="1105143"/>
    <lineage>
        <taxon>Bacteria</taxon>
        <taxon>Bacillati</taxon>
        <taxon>Actinomycetota</taxon>
        <taxon>Actinomycetes</taxon>
        <taxon>Propionibacteriales</taxon>
        <taxon>Kribbellaceae</taxon>
        <taxon>Kribbella</taxon>
    </lineage>
</organism>
<keyword evidence="2" id="KW-1185">Reference proteome</keyword>
<comment type="caution">
    <text evidence="1">The sequence shown here is derived from an EMBL/GenBank/DDBJ whole genome shotgun (WGS) entry which is preliminary data.</text>
</comment>
<accession>A0A7X6A1R4</accession>
<evidence type="ECO:0000313" key="2">
    <source>
        <dbReference type="Proteomes" id="UP000555407"/>
    </source>
</evidence>